<dbReference type="RefSeq" id="WP_344806094.1">
    <property type="nucleotide sequence ID" value="NZ_BAABBO010000009.1"/>
</dbReference>
<feature type="binding site" evidence="9">
    <location>
        <begin position="42"/>
        <end position="49"/>
    </location>
    <ligand>
        <name>ATP</name>
        <dbReference type="ChEBI" id="CHEBI:30616"/>
    </ligand>
</feature>
<evidence type="ECO:0000259" key="10">
    <source>
        <dbReference type="Pfam" id="PF02463"/>
    </source>
</evidence>
<keyword evidence="5 9" id="KW-0235">DNA replication</keyword>
<dbReference type="PANTHER" id="PTHR32182:SF0">
    <property type="entry name" value="DNA REPLICATION AND REPAIR PROTEIN RECF"/>
    <property type="match status" value="1"/>
</dbReference>
<keyword evidence="9" id="KW-0227">DNA damage</keyword>
<sequence>MISSLQLQNFRAISALDLSFQSAATDAANSDISTSSRILFYGANAQGKTSILEGLHLLLTGRSFKTSFLDQLIGPYDTALLARGVIHLSHQQDISRHQLGIQKIKKSQLRVSMDGNAVKSSMVLARLLPVQVIDHQSLQLIVGEPGIRRRFLDWGVFHVERSYGPLFKKWQSTLAQRNASLKELKRHAGPAEEKELRAWTEAFIDHSVQLARVRQAYFDGYTQYLRAQSDAAVEQSSVGIPVAGIEALSLKLKHGFGFDNSQADSDLMADFREELLAKRDYEIVTGRTYSGPQRADIVIATEEYAAKDVLSRGQCKMASALLLLRQVQHLRHSAAGSRTAVLVDDLTAELDQDRSATLLAELSNSCSQVFITALAGQPEELPDFLRHFNEAPLSAMFHVEHGQAQRILSTK</sequence>
<organism evidence="11 12">
    <name type="scientific">Allohahella marinimesophila</name>
    <dbReference type="NCBI Taxonomy" id="1054972"/>
    <lineage>
        <taxon>Bacteria</taxon>
        <taxon>Pseudomonadati</taxon>
        <taxon>Pseudomonadota</taxon>
        <taxon>Gammaproteobacteria</taxon>
        <taxon>Oceanospirillales</taxon>
        <taxon>Hahellaceae</taxon>
        <taxon>Allohahella</taxon>
    </lineage>
</organism>
<keyword evidence="12" id="KW-1185">Reference proteome</keyword>
<keyword evidence="6 9" id="KW-0547">Nucleotide-binding</keyword>
<comment type="subcellular location">
    <subcellularLocation>
        <location evidence="1 9">Cytoplasm</location>
    </subcellularLocation>
</comment>
<reference evidence="12" key="1">
    <citation type="journal article" date="2019" name="Int. J. Syst. Evol. Microbiol.">
        <title>The Global Catalogue of Microorganisms (GCM) 10K type strain sequencing project: providing services to taxonomists for standard genome sequencing and annotation.</title>
        <authorList>
            <consortium name="The Broad Institute Genomics Platform"/>
            <consortium name="The Broad Institute Genome Sequencing Center for Infectious Disease"/>
            <person name="Wu L."/>
            <person name="Ma J."/>
        </authorList>
    </citation>
    <scope>NUCLEOTIDE SEQUENCE [LARGE SCALE GENOMIC DNA]</scope>
    <source>
        <strain evidence="12">JCM 17555</strain>
    </source>
</reference>
<dbReference type="HAMAP" id="MF_00365">
    <property type="entry name" value="RecF"/>
    <property type="match status" value="1"/>
</dbReference>
<dbReference type="EMBL" id="BAABBO010000009">
    <property type="protein sequence ID" value="GAA3963194.1"/>
    <property type="molecule type" value="Genomic_DNA"/>
</dbReference>
<evidence type="ECO:0000256" key="4">
    <source>
        <dbReference type="ARBA" id="ARBA00022490"/>
    </source>
</evidence>
<evidence type="ECO:0000256" key="6">
    <source>
        <dbReference type="ARBA" id="ARBA00022741"/>
    </source>
</evidence>
<keyword evidence="7 9" id="KW-0067">ATP-binding</keyword>
<dbReference type="InterPro" id="IPR018078">
    <property type="entry name" value="DNA-binding_RecF_CS"/>
</dbReference>
<comment type="caution">
    <text evidence="11">The sequence shown here is derived from an EMBL/GenBank/DDBJ whole genome shotgun (WGS) entry which is preliminary data.</text>
</comment>
<keyword evidence="4 9" id="KW-0963">Cytoplasm</keyword>
<dbReference type="SUPFAM" id="SSF52540">
    <property type="entry name" value="P-loop containing nucleoside triphosphate hydrolases"/>
    <property type="match status" value="1"/>
</dbReference>
<comment type="similarity">
    <text evidence="2 9">Belongs to the RecF family.</text>
</comment>
<dbReference type="PANTHER" id="PTHR32182">
    <property type="entry name" value="DNA REPLICATION AND REPAIR PROTEIN RECF"/>
    <property type="match status" value="1"/>
</dbReference>
<accession>A0ABP7PC24</accession>
<feature type="domain" description="RecF/RecN/SMC N-terminal" evidence="10">
    <location>
        <begin position="20"/>
        <end position="375"/>
    </location>
</feature>
<keyword evidence="9" id="KW-0234">DNA repair</keyword>
<name>A0ABP7PC24_9GAMM</name>
<proteinExistence type="inferred from homology"/>
<dbReference type="Gene3D" id="3.40.50.300">
    <property type="entry name" value="P-loop containing nucleotide triphosphate hydrolases"/>
    <property type="match status" value="1"/>
</dbReference>
<gene>
    <name evidence="9 11" type="primary">recF</name>
    <name evidence="11" type="ORF">GCM10022278_21290</name>
</gene>
<evidence type="ECO:0000256" key="5">
    <source>
        <dbReference type="ARBA" id="ARBA00022705"/>
    </source>
</evidence>
<dbReference type="InterPro" id="IPR003395">
    <property type="entry name" value="RecF/RecN/SMC_N"/>
</dbReference>
<dbReference type="Gene3D" id="1.20.1050.90">
    <property type="entry name" value="RecF/RecN/SMC, N-terminal domain"/>
    <property type="match status" value="1"/>
</dbReference>
<dbReference type="InterPro" id="IPR042174">
    <property type="entry name" value="RecF_2"/>
</dbReference>
<dbReference type="Proteomes" id="UP001501337">
    <property type="component" value="Unassembled WGS sequence"/>
</dbReference>
<keyword evidence="8 9" id="KW-0238">DNA-binding</keyword>
<evidence type="ECO:0000256" key="3">
    <source>
        <dbReference type="ARBA" id="ARBA00020170"/>
    </source>
</evidence>
<dbReference type="InterPro" id="IPR001238">
    <property type="entry name" value="DNA-binding_RecF"/>
</dbReference>
<evidence type="ECO:0000256" key="9">
    <source>
        <dbReference type="HAMAP-Rule" id="MF_00365"/>
    </source>
</evidence>
<evidence type="ECO:0000256" key="2">
    <source>
        <dbReference type="ARBA" id="ARBA00008016"/>
    </source>
</evidence>
<dbReference type="Pfam" id="PF02463">
    <property type="entry name" value="SMC_N"/>
    <property type="match status" value="1"/>
</dbReference>
<evidence type="ECO:0000256" key="8">
    <source>
        <dbReference type="ARBA" id="ARBA00023125"/>
    </source>
</evidence>
<evidence type="ECO:0000256" key="7">
    <source>
        <dbReference type="ARBA" id="ARBA00022840"/>
    </source>
</evidence>
<evidence type="ECO:0000313" key="11">
    <source>
        <dbReference type="EMBL" id="GAA3963194.1"/>
    </source>
</evidence>
<dbReference type="InterPro" id="IPR027417">
    <property type="entry name" value="P-loop_NTPase"/>
</dbReference>
<comment type="function">
    <text evidence="9">The RecF protein is involved in DNA metabolism; it is required for DNA replication and normal SOS inducibility. RecF binds preferentially to single-stranded, linear DNA. It also seems to bind ATP.</text>
</comment>
<protein>
    <recommendedName>
        <fullName evidence="3 9">DNA replication and repair protein RecF</fullName>
    </recommendedName>
</protein>
<evidence type="ECO:0000313" key="12">
    <source>
        <dbReference type="Proteomes" id="UP001501337"/>
    </source>
</evidence>
<evidence type="ECO:0000256" key="1">
    <source>
        <dbReference type="ARBA" id="ARBA00004496"/>
    </source>
</evidence>
<keyword evidence="9" id="KW-0742">SOS response</keyword>
<dbReference type="PROSITE" id="PS00617">
    <property type="entry name" value="RECF_1"/>
    <property type="match status" value="1"/>
</dbReference>
<dbReference type="NCBIfam" id="TIGR00611">
    <property type="entry name" value="recf"/>
    <property type="match status" value="1"/>
</dbReference>